<feature type="transmembrane region" description="Helical" evidence="1">
    <location>
        <begin position="81"/>
        <end position="101"/>
    </location>
</feature>
<gene>
    <name evidence="2" type="ORF">AMC99_00182</name>
</gene>
<dbReference type="OrthoDB" id="7429145at2"/>
<keyword evidence="3" id="KW-1185">Reference proteome</keyword>
<keyword evidence="1" id="KW-0812">Transmembrane</keyword>
<keyword evidence="1" id="KW-1133">Transmembrane helix</keyword>
<dbReference type="STRING" id="361183.AMC99_00182"/>
<evidence type="ECO:0000313" key="3">
    <source>
        <dbReference type="Proteomes" id="UP000057938"/>
    </source>
</evidence>
<name>A0A0M4M5V0_9SPHN</name>
<evidence type="ECO:0000256" key="1">
    <source>
        <dbReference type="SAM" id="Phobius"/>
    </source>
</evidence>
<dbReference type="AlphaFoldDB" id="A0A0M4M5V0"/>
<evidence type="ECO:0000313" key="2">
    <source>
        <dbReference type="EMBL" id="ALE15498.1"/>
    </source>
</evidence>
<dbReference type="RefSeq" id="WP_157058220.1">
    <property type="nucleotide sequence ID" value="NZ_CP012669.1"/>
</dbReference>
<keyword evidence="1" id="KW-0472">Membrane</keyword>
<dbReference type="Proteomes" id="UP000057938">
    <property type="component" value="Chromosome"/>
</dbReference>
<organism evidence="2 3">
    <name type="scientific">Altererythrobacter epoxidivorans</name>
    <dbReference type="NCBI Taxonomy" id="361183"/>
    <lineage>
        <taxon>Bacteria</taxon>
        <taxon>Pseudomonadati</taxon>
        <taxon>Pseudomonadota</taxon>
        <taxon>Alphaproteobacteria</taxon>
        <taxon>Sphingomonadales</taxon>
        <taxon>Erythrobacteraceae</taxon>
        <taxon>Altererythrobacter</taxon>
    </lineage>
</organism>
<feature type="transmembrane region" description="Helical" evidence="1">
    <location>
        <begin position="113"/>
        <end position="131"/>
    </location>
</feature>
<dbReference type="EMBL" id="CP012669">
    <property type="protein sequence ID" value="ALE15498.1"/>
    <property type="molecule type" value="Genomic_DNA"/>
</dbReference>
<protein>
    <submittedName>
        <fullName evidence="2">Uncharacterized protein</fullName>
    </submittedName>
</protein>
<sequence length="180" mass="20000">MENSFTPSFLSIIAAGFYVMVAIFCGRASAKAQQYRRSWIVLAAVFVLLAASRMLSVEDILRDGLREILRADELYETRRAIQWPIAIIALSVLAMVAGWQAKTFAATQSRRGRIVRLAILATYGMVGLIALRMISLGPIDHFLNGPLKLNWILDMGFSLAVLLASIRYAALPKSGERVRR</sequence>
<reference evidence="2 3" key="1">
    <citation type="submission" date="2015-09" db="EMBL/GenBank/DDBJ databases">
        <title>Complete genome sequence of a benzo[a]pyrene-degrading bacterium Altererythrobacter epoxidivorans CGMCC 1.7731T.</title>
        <authorList>
            <person name="Li Z."/>
            <person name="Cheng H."/>
            <person name="Huo Y."/>
            <person name="Xu X."/>
        </authorList>
    </citation>
    <scope>NUCLEOTIDE SEQUENCE [LARGE SCALE GENOMIC DNA]</scope>
    <source>
        <strain evidence="2 3">CGMCC 1.7731</strain>
    </source>
</reference>
<accession>A0A0M4M5V0</accession>
<dbReference type="KEGG" id="aep:AMC99_00182"/>
<feature type="transmembrane region" description="Helical" evidence="1">
    <location>
        <begin position="6"/>
        <end position="26"/>
    </location>
</feature>
<proteinExistence type="predicted"/>
<feature type="transmembrane region" description="Helical" evidence="1">
    <location>
        <begin position="151"/>
        <end position="170"/>
    </location>
</feature>
<feature type="transmembrane region" description="Helical" evidence="1">
    <location>
        <begin position="38"/>
        <end position="56"/>
    </location>
</feature>
<dbReference type="PATRIC" id="fig|361183.4.peg.185"/>